<organism evidence="1 2">
    <name type="scientific">Methylobacterium radiotolerans</name>
    <dbReference type="NCBI Taxonomy" id="31998"/>
    <lineage>
        <taxon>Bacteria</taxon>
        <taxon>Pseudomonadati</taxon>
        <taxon>Pseudomonadota</taxon>
        <taxon>Alphaproteobacteria</taxon>
        <taxon>Hyphomicrobiales</taxon>
        <taxon>Methylobacteriaceae</taxon>
        <taxon>Methylobacterium</taxon>
    </lineage>
</organism>
<dbReference type="InterPro" id="IPR011101">
    <property type="entry name" value="DUF5131"/>
</dbReference>
<reference evidence="1 2" key="1">
    <citation type="submission" date="2024-06" db="EMBL/GenBank/DDBJ databases">
        <title>Genomics of switchgrass bacterial isolates.</title>
        <authorList>
            <person name="Shade A."/>
        </authorList>
    </citation>
    <scope>NUCLEOTIDE SEQUENCE [LARGE SCALE GENOMIC DNA]</scope>
    <source>
        <strain evidence="1 2">PvP084</strain>
    </source>
</reference>
<comment type="caution">
    <text evidence="1">The sequence shown here is derived from an EMBL/GenBank/DDBJ whole genome shotgun (WGS) entry which is preliminary data.</text>
</comment>
<protein>
    <submittedName>
        <fullName evidence="1">Protein gp37</fullName>
    </submittedName>
</protein>
<dbReference type="Proteomes" id="UP001549119">
    <property type="component" value="Unassembled WGS sequence"/>
</dbReference>
<accession>A0ABV2NNH0</accession>
<evidence type="ECO:0000313" key="2">
    <source>
        <dbReference type="Proteomes" id="UP001549119"/>
    </source>
</evidence>
<evidence type="ECO:0000313" key="1">
    <source>
        <dbReference type="EMBL" id="MET3868045.1"/>
    </source>
</evidence>
<keyword evidence="2" id="KW-1185">Reference proteome</keyword>
<name>A0ABV2NNH0_9HYPH</name>
<dbReference type="RefSeq" id="WP_209650539.1">
    <property type="nucleotide sequence ID" value="NZ_JBEPNV010000001.1"/>
</dbReference>
<sequence>MAETSSIEWTDATWNPIAGCSLKSPGCTHCYAMPTARRQELMMAALGRVSPYAGLTRVVNGKAVWTGDMRLVEAALTLPLRWQRPRRIFVNSMSDLFHEDVPDEWIDRVFAVMALCPQHTFQVLTKRADRMRAYLTRGPGGGKQDVRNHIAWNVVGDVLRLVAPAWTMEPVDGKWRSRAIGACGTWPLPNVWLGVSAEDQRRADERVPDLLATPAAVRFVSAEPLLGPIDFRHIAIPCDAPQTTFFVDALTGFHGARYSPHMIASSPNPLPKTSGLDWIIVGGESGPGARPMHPDWARQIRDACAAAGVAYLFKQWGSWGPGAAFDAAPSARSAYLGEIQTLVGPGTRTIKIAIPTRMDDVLGPPLTLKQLGKKAAGRLLDGVEHNGFPEVARG</sequence>
<gene>
    <name evidence="1" type="ORF">ABIC20_005354</name>
</gene>
<dbReference type="EMBL" id="JBEPNW010000002">
    <property type="protein sequence ID" value="MET3868045.1"/>
    <property type="molecule type" value="Genomic_DNA"/>
</dbReference>
<proteinExistence type="predicted"/>
<dbReference type="Pfam" id="PF07505">
    <property type="entry name" value="DUF5131"/>
    <property type="match status" value="1"/>
</dbReference>